<keyword evidence="2" id="KW-1185">Reference proteome</keyword>
<evidence type="ECO:0000313" key="2">
    <source>
        <dbReference type="Proteomes" id="UP001234178"/>
    </source>
</evidence>
<protein>
    <submittedName>
        <fullName evidence="1">Uncharacterized protein</fullName>
    </submittedName>
</protein>
<evidence type="ECO:0000313" key="1">
    <source>
        <dbReference type="EMBL" id="KAK4009544.1"/>
    </source>
</evidence>
<comment type="caution">
    <text evidence="1">The sequence shown here is derived from an EMBL/GenBank/DDBJ whole genome shotgun (WGS) entry which is preliminary data.</text>
</comment>
<organism evidence="1 2">
    <name type="scientific">Daphnia magna</name>
    <dbReference type="NCBI Taxonomy" id="35525"/>
    <lineage>
        <taxon>Eukaryota</taxon>
        <taxon>Metazoa</taxon>
        <taxon>Ecdysozoa</taxon>
        <taxon>Arthropoda</taxon>
        <taxon>Crustacea</taxon>
        <taxon>Branchiopoda</taxon>
        <taxon>Diplostraca</taxon>
        <taxon>Cladocera</taxon>
        <taxon>Anomopoda</taxon>
        <taxon>Daphniidae</taxon>
        <taxon>Daphnia</taxon>
    </lineage>
</organism>
<gene>
    <name evidence="1" type="ORF">OUZ56_018678</name>
</gene>
<name>A0ABQ9Z9G6_9CRUS</name>
<reference evidence="1 2" key="1">
    <citation type="journal article" date="2023" name="Nucleic Acids Res.">
        <title>The hologenome of Daphnia magna reveals possible DNA methylation and microbiome-mediated evolution of the host genome.</title>
        <authorList>
            <person name="Chaturvedi A."/>
            <person name="Li X."/>
            <person name="Dhandapani V."/>
            <person name="Marshall H."/>
            <person name="Kissane S."/>
            <person name="Cuenca-Cambronero M."/>
            <person name="Asole G."/>
            <person name="Calvet F."/>
            <person name="Ruiz-Romero M."/>
            <person name="Marangio P."/>
            <person name="Guigo R."/>
            <person name="Rago D."/>
            <person name="Mirbahai L."/>
            <person name="Eastwood N."/>
            <person name="Colbourne J.K."/>
            <person name="Zhou J."/>
            <person name="Mallon E."/>
            <person name="Orsini L."/>
        </authorList>
    </citation>
    <scope>NUCLEOTIDE SEQUENCE [LARGE SCALE GENOMIC DNA]</scope>
    <source>
        <strain evidence="1">LRV0_1</strain>
    </source>
</reference>
<dbReference type="Proteomes" id="UP001234178">
    <property type="component" value="Unassembled WGS sequence"/>
</dbReference>
<dbReference type="EMBL" id="JAOYFB010000003">
    <property type="protein sequence ID" value="KAK4009544.1"/>
    <property type="molecule type" value="Genomic_DNA"/>
</dbReference>
<proteinExistence type="predicted"/>
<sequence>MAASKNFVEHEDGNALVHNEIFETVIECDSDQNIPSQASKISLPLDTRISHVTSECDEEIVNIEDTSLGSNNPLVVPPDTTPIAVFELNKYPSWRRSL</sequence>
<accession>A0ABQ9Z9G6</accession>